<accession>A0A8H3U0C3</accession>
<dbReference type="GO" id="GO:0016020">
    <property type="term" value="C:membrane"/>
    <property type="evidence" value="ECO:0007669"/>
    <property type="project" value="UniProtKB-SubCell"/>
</dbReference>
<feature type="transmembrane region" description="Helical" evidence="6">
    <location>
        <begin position="271"/>
        <end position="290"/>
    </location>
</feature>
<reference evidence="7" key="1">
    <citation type="submission" date="2020-07" db="EMBL/GenBank/DDBJ databases">
        <title>Draft Genome Sequence of a Deep-Sea Yeast, Naganishia (Cryptococcus) liquefaciens strain N6.</title>
        <authorList>
            <person name="Han Y.W."/>
            <person name="Kajitani R."/>
            <person name="Morimoto H."/>
            <person name="Parhat M."/>
            <person name="Tsubouchi H."/>
            <person name="Bakenova O."/>
            <person name="Ogata M."/>
            <person name="Argunhan B."/>
            <person name="Aoki R."/>
            <person name="Kajiwara S."/>
            <person name="Itoh T."/>
            <person name="Iwasaki H."/>
        </authorList>
    </citation>
    <scope>NUCLEOTIDE SEQUENCE</scope>
    <source>
        <strain evidence="7">N6</strain>
    </source>
</reference>
<dbReference type="OrthoDB" id="2156690at2759"/>
<dbReference type="InterPro" id="IPR018499">
    <property type="entry name" value="Tetraspanin/Peripherin"/>
</dbReference>
<evidence type="ECO:0008006" key="9">
    <source>
        <dbReference type="Google" id="ProtNLM"/>
    </source>
</evidence>
<evidence type="ECO:0000256" key="3">
    <source>
        <dbReference type="ARBA" id="ARBA00022989"/>
    </source>
</evidence>
<feature type="region of interest" description="Disordered" evidence="5">
    <location>
        <begin position="153"/>
        <end position="182"/>
    </location>
</feature>
<dbReference type="EMBL" id="BLZA01000043">
    <property type="protein sequence ID" value="GHJ89449.1"/>
    <property type="molecule type" value="Genomic_DNA"/>
</dbReference>
<keyword evidence="3 6" id="KW-1133">Transmembrane helix</keyword>
<feature type="transmembrane region" description="Helical" evidence="6">
    <location>
        <begin position="365"/>
        <end position="392"/>
    </location>
</feature>
<feature type="region of interest" description="Disordered" evidence="5">
    <location>
        <begin position="75"/>
        <end position="102"/>
    </location>
</feature>
<feature type="compositionally biased region" description="Low complexity" evidence="5">
    <location>
        <begin position="13"/>
        <end position="30"/>
    </location>
</feature>
<evidence type="ECO:0000313" key="8">
    <source>
        <dbReference type="Proteomes" id="UP000620104"/>
    </source>
</evidence>
<comment type="caution">
    <text evidence="7">The sequence shown here is derived from an EMBL/GenBank/DDBJ whole genome shotgun (WGS) entry which is preliminary data.</text>
</comment>
<comment type="subcellular location">
    <subcellularLocation>
        <location evidence="1">Membrane</location>
        <topology evidence="1">Multi-pass membrane protein</topology>
    </subcellularLocation>
</comment>
<evidence type="ECO:0000256" key="2">
    <source>
        <dbReference type="ARBA" id="ARBA00022692"/>
    </source>
</evidence>
<dbReference type="Proteomes" id="UP000620104">
    <property type="component" value="Unassembled WGS sequence"/>
</dbReference>
<evidence type="ECO:0000256" key="5">
    <source>
        <dbReference type="SAM" id="MobiDB-lite"/>
    </source>
</evidence>
<protein>
    <recommendedName>
        <fullName evidence="9">Tetraspanin family protein</fullName>
    </recommendedName>
</protein>
<evidence type="ECO:0000256" key="1">
    <source>
        <dbReference type="ARBA" id="ARBA00004141"/>
    </source>
</evidence>
<organism evidence="7 8">
    <name type="scientific">Naganishia liquefaciens</name>
    <dbReference type="NCBI Taxonomy" id="104408"/>
    <lineage>
        <taxon>Eukaryota</taxon>
        <taxon>Fungi</taxon>
        <taxon>Dikarya</taxon>
        <taxon>Basidiomycota</taxon>
        <taxon>Agaricomycotina</taxon>
        <taxon>Tremellomycetes</taxon>
        <taxon>Filobasidiales</taxon>
        <taxon>Filobasidiaceae</taxon>
        <taxon>Naganishia</taxon>
    </lineage>
</organism>
<sequence>MSPLRPPTLPFASPSGSPLSSRRSSTTPLTAGDPPAIPRSDSVSLSTHYLPAKYTALHEPGNYAHRRNSHFSYRNSVDASSVRSVPGIRSESPAPSRGSGARLTRFFPSSLALAHKTVPRGGGQGAFASDASRMGGEAEKGDEVVEHVGEGMRQRRGYGARENESDVGEDQRLRFSEREQGPGVRAKKPGKLVWNRFKWCIFAANALLLFYAIGILIVALLVWFDVFYRSDVIRVGNRTELIISTAAGALSLFTALLGFAGIILNNRAFLAVYNLLLWVCLALIVTPGYLTYKQHTFNLEGKINAQWSRSLGLSGRLRIQNQLDCCGYFSPFIEATTSNTCYARSTLPGCKSRYLKFERKVLKNWYIAAFAIVPAHLAIIVTALLCANHVTYRFGKGLMPKRYRLDAASMAVIMDEYAGQIAQRYGQDVAREALHRSTSDLQLKEKGRAYSFTYPASIATSETHDPGLLNVNTLSMR</sequence>
<proteinExistence type="predicted"/>
<evidence type="ECO:0000256" key="4">
    <source>
        <dbReference type="ARBA" id="ARBA00023136"/>
    </source>
</evidence>
<keyword evidence="2 6" id="KW-0812">Transmembrane</keyword>
<feature type="compositionally biased region" description="Basic and acidic residues" evidence="5">
    <location>
        <begin position="153"/>
        <end position="180"/>
    </location>
</feature>
<feature type="transmembrane region" description="Helical" evidence="6">
    <location>
        <begin position="197"/>
        <end position="221"/>
    </location>
</feature>
<keyword evidence="4 6" id="KW-0472">Membrane</keyword>
<evidence type="ECO:0000313" key="7">
    <source>
        <dbReference type="EMBL" id="GHJ89449.1"/>
    </source>
</evidence>
<feature type="region of interest" description="Disordered" evidence="5">
    <location>
        <begin position="1"/>
        <end position="43"/>
    </location>
</feature>
<feature type="transmembrane region" description="Helical" evidence="6">
    <location>
        <begin position="241"/>
        <end position="264"/>
    </location>
</feature>
<name>A0A8H3U0C3_9TREE</name>
<gene>
    <name evidence="7" type="ORF">NliqN6_5851</name>
</gene>
<dbReference type="AlphaFoldDB" id="A0A8H3U0C3"/>
<evidence type="ECO:0000256" key="6">
    <source>
        <dbReference type="SAM" id="Phobius"/>
    </source>
</evidence>
<dbReference type="Pfam" id="PF00335">
    <property type="entry name" value="Tetraspanin"/>
    <property type="match status" value="1"/>
</dbReference>
<keyword evidence="8" id="KW-1185">Reference proteome</keyword>